<dbReference type="AlphaFoldDB" id="A0A8K0UH37"/>
<comment type="caution">
    <text evidence="1">The sequence shown here is derived from an EMBL/GenBank/DDBJ whole genome shotgun (WGS) entry which is preliminary data.</text>
</comment>
<proteinExistence type="predicted"/>
<organism evidence="1 2">
    <name type="scientific">Cristinia sonorae</name>
    <dbReference type="NCBI Taxonomy" id="1940300"/>
    <lineage>
        <taxon>Eukaryota</taxon>
        <taxon>Fungi</taxon>
        <taxon>Dikarya</taxon>
        <taxon>Basidiomycota</taxon>
        <taxon>Agaricomycotina</taxon>
        <taxon>Agaricomycetes</taxon>
        <taxon>Agaricomycetidae</taxon>
        <taxon>Agaricales</taxon>
        <taxon>Pleurotineae</taxon>
        <taxon>Stephanosporaceae</taxon>
        <taxon>Cristinia</taxon>
    </lineage>
</organism>
<dbReference type="Proteomes" id="UP000813824">
    <property type="component" value="Unassembled WGS sequence"/>
</dbReference>
<evidence type="ECO:0000313" key="2">
    <source>
        <dbReference type="Proteomes" id="UP000813824"/>
    </source>
</evidence>
<sequence length="113" mass="12903">MHPLLTLLFPRTIVCRFSLSGSIFRPVDTFLQHFPASSPLFLCSCTPSRSLFLLVWIPSSSKLYSWSFIYTNPECGSRLDYPAKSELLSPLGTMVGCLRTDFETKWTHRTTSY</sequence>
<gene>
    <name evidence="1" type="ORF">BXZ70DRAFT_486855</name>
</gene>
<reference evidence="1" key="1">
    <citation type="journal article" date="2021" name="New Phytol.">
        <title>Evolutionary innovations through gain and loss of genes in the ectomycorrhizal Boletales.</title>
        <authorList>
            <person name="Wu G."/>
            <person name="Miyauchi S."/>
            <person name="Morin E."/>
            <person name="Kuo A."/>
            <person name="Drula E."/>
            <person name="Varga T."/>
            <person name="Kohler A."/>
            <person name="Feng B."/>
            <person name="Cao Y."/>
            <person name="Lipzen A."/>
            <person name="Daum C."/>
            <person name="Hundley H."/>
            <person name="Pangilinan J."/>
            <person name="Johnson J."/>
            <person name="Barry K."/>
            <person name="LaButti K."/>
            <person name="Ng V."/>
            <person name="Ahrendt S."/>
            <person name="Min B."/>
            <person name="Choi I.G."/>
            <person name="Park H."/>
            <person name="Plett J.M."/>
            <person name="Magnuson J."/>
            <person name="Spatafora J.W."/>
            <person name="Nagy L.G."/>
            <person name="Henrissat B."/>
            <person name="Grigoriev I.V."/>
            <person name="Yang Z.L."/>
            <person name="Xu J."/>
            <person name="Martin F.M."/>
        </authorList>
    </citation>
    <scope>NUCLEOTIDE SEQUENCE</scope>
    <source>
        <strain evidence="1">KKN 215</strain>
    </source>
</reference>
<name>A0A8K0UH37_9AGAR</name>
<dbReference type="EMBL" id="JAEVFJ010000036">
    <property type="protein sequence ID" value="KAH8091430.1"/>
    <property type="molecule type" value="Genomic_DNA"/>
</dbReference>
<evidence type="ECO:0000313" key="1">
    <source>
        <dbReference type="EMBL" id="KAH8091430.1"/>
    </source>
</evidence>
<accession>A0A8K0UH37</accession>
<protein>
    <submittedName>
        <fullName evidence="1">Uncharacterized protein</fullName>
    </submittedName>
</protein>
<keyword evidence="2" id="KW-1185">Reference proteome</keyword>